<dbReference type="InterPro" id="IPR002716">
    <property type="entry name" value="PIN_dom"/>
</dbReference>
<keyword evidence="3" id="KW-1185">Reference proteome</keyword>
<evidence type="ECO:0000313" key="2">
    <source>
        <dbReference type="EMBL" id="SEH14383.1"/>
    </source>
</evidence>
<dbReference type="Proteomes" id="UP000199112">
    <property type="component" value="Unassembled WGS sequence"/>
</dbReference>
<evidence type="ECO:0000259" key="1">
    <source>
        <dbReference type="Pfam" id="PF01850"/>
    </source>
</evidence>
<dbReference type="InterPro" id="IPR029060">
    <property type="entry name" value="PIN-like_dom_sf"/>
</dbReference>
<feature type="domain" description="PIN" evidence="1">
    <location>
        <begin position="1"/>
        <end position="108"/>
    </location>
</feature>
<dbReference type="Gene3D" id="3.40.50.1010">
    <property type="entry name" value="5'-nuclease"/>
    <property type="match status" value="1"/>
</dbReference>
<dbReference type="AlphaFoldDB" id="A0A1H6FWI1"/>
<dbReference type="Pfam" id="PF01850">
    <property type="entry name" value="PIN"/>
    <property type="match status" value="1"/>
</dbReference>
<dbReference type="OrthoDB" id="194754at2157"/>
<gene>
    <name evidence="2" type="ORF">SAMN04487967_1576</name>
</gene>
<name>A0A1H6FWI1_9EURY</name>
<dbReference type="SUPFAM" id="SSF88723">
    <property type="entry name" value="PIN domain-like"/>
    <property type="match status" value="1"/>
</dbReference>
<accession>A0A1H6FWI1</accession>
<protein>
    <submittedName>
        <fullName evidence="2">PIN domain-containing protein</fullName>
    </submittedName>
</protein>
<evidence type="ECO:0000313" key="3">
    <source>
        <dbReference type="Proteomes" id="UP000199112"/>
    </source>
</evidence>
<dbReference type="RefSeq" id="WP_090506545.1">
    <property type="nucleotide sequence ID" value="NZ_FNWL01000002.1"/>
</dbReference>
<reference evidence="3" key="1">
    <citation type="submission" date="2016-10" db="EMBL/GenBank/DDBJ databases">
        <authorList>
            <person name="Varghese N."/>
            <person name="Submissions S."/>
        </authorList>
    </citation>
    <scope>NUCLEOTIDE SEQUENCE [LARGE SCALE GENOMIC DNA]</scope>
    <source>
        <strain evidence="3">CGMCC 1.8981</strain>
    </source>
</reference>
<dbReference type="EMBL" id="FNWL01000002">
    <property type="protein sequence ID" value="SEH14383.1"/>
    <property type="molecule type" value="Genomic_DNA"/>
</dbReference>
<sequence>MYVETDFLLALSKDDDWLGEAAELVYREHRDELWTSQFTLIELLMVAYREERDTERVVSNAANLVEVRGDVETVVTAATYVEDHGFTPFDALHLVESNGDTIVSSDDTYEGVASRLDLKTVDEQ</sequence>
<proteinExistence type="predicted"/>
<organism evidence="2 3">
    <name type="scientific">Natronorubrum sediminis</name>
    <dbReference type="NCBI Taxonomy" id="640943"/>
    <lineage>
        <taxon>Archaea</taxon>
        <taxon>Methanobacteriati</taxon>
        <taxon>Methanobacteriota</taxon>
        <taxon>Stenosarchaea group</taxon>
        <taxon>Halobacteria</taxon>
        <taxon>Halobacteriales</taxon>
        <taxon>Natrialbaceae</taxon>
        <taxon>Natronorubrum</taxon>
    </lineage>
</organism>